<keyword evidence="5" id="KW-0378">Hydrolase</keyword>
<keyword evidence="7" id="KW-0472">Membrane</keyword>
<evidence type="ECO:0000256" key="6">
    <source>
        <dbReference type="ARBA" id="ARBA00023134"/>
    </source>
</evidence>
<dbReference type="AlphaFoldDB" id="A0A0L0FJU0"/>
<evidence type="ECO:0000256" key="5">
    <source>
        <dbReference type="ARBA" id="ARBA00022801"/>
    </source>
</evidence>
<dbReference type="PANTHER" id="PTHR24070">
    <property type="entry name" value="RAS, DI-RAS, AND RHEB FAMILY MEMBERS OF SMALL GTPASE SUPERFAMILY"/>
    <property type="match status" value="1"/>
</dbReference>
<dbReference type="SMART" id="SM00174">
    <property type="entry name" value="RHO"/>
    <property type="match status" value="1"/>
</dbReference>
<proteinExistence type="predicted"/>
<gene>
    <name evidence="9" type="ORF">SARC_11191</name>
</gene>
<sequence length="195" mass="21467">MTPKSYNIVVMGSGGVGKSALTIQFVRSVFVDEYDPTIEDSYRKTITVNGKPKILDVLDTAGQEEYNTLRPQYIRSGDGFLIVYSITDKQSFFDAKKLQSEILNTKDADPGTIPIYLVGNKKDLEDMRAVPTAEGQAFATESTIGFLEASAKTAEGVTEMFTELTNKIDEMSCKPKANHKPKPVGKKEQGCCTMM</sequence>
<dbReference type="PROSITE" id="PS51420">
    <property type="entry name" value="RHO"/>
    <property type="match status" value="1"/>
</dbReference>
<dbReference type="InterPro" id="IPR005225">
    <property type="entry name" value="Small_GTP-bd"/>
</dbReference>
<dbReference type="Proteomes" id="UP000054560">
    <property type="component" value="Unassembled WGS sequence"/>
</dbReference>
<dbReference type="Pfam" id="PF00071">
    <property type="entry name" value="Ras"/>
    <property type="match status" value="1"/>
</dbReference>
<feature type="region of interest" description="Disordered" evidence="8">
    <location>
        <begin position="176"/>
        <end position="195"/>
    </location>
</feature>
<dbReference type="SMART" id="SM00175">
    <property type="entry name" value="RAB"/>
    <property type="match status" value="1"/>
</dbReference>
<dbReference type="GeneID" id="25911695"/>
<dbReference type="PROSITE" id="PS51421">
    <property type="entry name" value="RAS"/>
    <property type="match status" value="1"/>
</dbReference>
<dbReference type="InterPro" id="IPR020849">
    <property type="entry name" value="Small_GTPase_Ras-type"/>
</dbReference>
<dbReference type="eggNOG" id="KOG0395">
    <property type="taxonomic scope" value="Eukaryota"/>
</dbReference>
<dbReference type="NCBIfam" id="TIGR00231">
    <property type="entry name" value="small_GTP"/>
    <property type="match status" value="1"/>
</dbReference>
<dbReference type="SMART" id="SM00173">
    <property type="entry name" value="RAS"/>
    <property type="match status" value="1"/>
</dbReference>
<dbReference type="SUPFAM" id="SSF52540">
    <property type="entry name" value="P-loop containing nucleoside triphosphate hydrolases"/>
    <property type="match status" value="1"/>
</dbReference>
<dbReference type="STRING" id="667725.A0A0L0FJU0"/>
<evidence type="ECO:0000313" key="9">
    <source>
        <dbReference type="EMBL" id="KNC76298.1"/>
    </source>
</evidence>
<dbReference type="InterPro" id="IPR027417">
    <property type="entry name" value="P-loop_NTPase"/>
</dbReference>
<evidence type="ECO:0000256" key="4">
    <source>
        <dbReference type="ARBA" id="ARBA00022741"/>
    </source>
</evidence>
<dbReference type="RefSeq" id="XP_014150200.1">
    <property type="nucleotide sequence ID" value="XM_014294725.1"/>
</dbReference>
<keyword evidence="10" id="KW-1185">Reference proteome</keyword>
<dbReference type="PRINTS" id="PR00449">
    <property type="entry name" value="RASTRNSFRMNG"/>
</dbReference>
<keyword evidence="3" id="KW-1003">Cell membrane</keyword>
<dbReference type="GO" id="GO:0005525">
    <property type="term" value="F:GTP binding"/>
    <property type="evidence" value="ECO:0007669"/>
    <property type="project" value="UniProtKB-KW"/>
</dbReference>
<dbReference type="EC" id="3.6.5.2" evidence="2"/>
<accession>A0A0L0FJU0</accession>
<evidence type="ECO:0000256" key="2">
    <source>
        <dbReference type="ARBA" id="ARBA00011984"/>
    </source>
</evidence>
<dbReference type="PROSITE" id="PS51419">
    <property type="entry name" value="RAB"/>
    <property type="match status" value="1"/>
</dbReference>
<evidence type="ECO:0000256" key="7">
    <source>
        <dbReference type="ARBA" id="ARBA00023136"/>
    </source>
</evidence>
<dbReference type="FunFam" id="3.40.50.300:FF:000343">
    <property type="entry name" value="Ras family gtpase"/>
    <property type="match status" value="1"/>
</dbReference>
<organism evidence="9 10">
    <name type="scientific">Sphaeroforma arctica JP610</name>
    <dbReference type="NCBI Taxonomy" id="667725"/>
    <lineage>
        <taxon>Eukaryota</taxon>
        <taxon>Ichthyosporea</taxon>
        <taxon>Ichthyophonida</taxon>
        <taxon>Sphaeroforma</taxon>
    </lineage>
</organism>
<evidence type="ECO:0000313" key="10">
    <source>
        <dbReference type="Proteomes" id="UP000054560"/>
    </source>
</evidence>
<name>A0A0L0FJU0_9EUKA</name>
<keyword evidence="6" id="KW-0342">GTP-binding</keyword>
<dbReference type="GO" id="GO:0003925">
    <property type="term" value="F:G protein activity"/>
    <property type="evidence" value="ECO:0007669"/>
    <property type="project" value="UniProtKB-EC"/>
</dbReference>
<protein>
    <recommendedName>
        <fullName evidence="2">small monomeric GTPase</fullName>
        <ecNumber evidence="2">3.6.5.2</ecNumber>
    </recommendedName>
</protein>
<comment type="subcellular location">
    <subcellularLocation>
        <location evidence="1">Cell membrane</location>
    </subcellularLocation>
</comment>
<dbReference type="InterPro" id="IPR001806">
    <property type="entry name" value="Small_GTPase"/>
</dbReference>
<reference evidence="9 10" key="1">
    <citation type="submission" date="2011-02" db="EMBL/GenBank/DDBJ databases">
        <title>The Genome Sequence of Sphaeroforma arctica JP610.</title>
        <authorList>
            <consortium name="The Broad Institute Genome Sequencing Platform"/>
            <person name="Russ C."/>
            <person name="Cuomo C."/>
            <person name="Young S.K."/>
            <person name="Zeng Q."/>
            <person name="Gargeya S."/>
            <person name="Alvarado L."/>
            <person name="Berlin A."/>
            <person name="Chapman S.B."/>
            <person name="Chen Z."/>
            <person name="Freedman E."/>
            <person name="Gellesch M."/>
            <person name="Goldberg J."/>
            <person name="Griggs A."/>
            <person name="Gujja S."/>
            <person name="Heilman E."/>
            <person name="Heiman D."/>
            <person name="Howarth C."/>
            <person name="Mehta T."/>
            <person name="Neiman D."/>
            <person name="Pearson M."/>
            <person name="Roberts A."/>
            <person name="Saif S."/>
            <person name="Shea T."/>
            <person name="Shenoy N."/>
            <person name="Sisk P."/>
            <person name="Stolte C."/>
            <person name="Sykes S."/>
            <person name="White J."/>
            <person name="Yandava C."/>
            <person name="Burger G."/>
            <person name="Gray M.W."/>
            <person name="Holland P.W.H."/>
            <person name="King N."/>
            <person name="Lang F.B.F."/>
            <person name="Roger A.J."/>
            <person name="Ruiz-Trillo I."/>
            <person name="Haas B."/>
            <person name="Nusbaum C."/>
            <person name="Birren B."/>
        </authorList>
    </citation>
    <scope>NUCLEOTIDE SEQUENCE [LARGE SCALE GENOMIC DNA]</scope>
    <source>
        <strain evidence="9 10">JP610</strain>
    </source>
</reference>
<evidence type="ECO:0000256" key="3">
    <source>
        <dbReference type="ARBA" id="ARBA00022475"/>
    </source>
</evidence>
<evidence type="ECO:0000256" key="1">
    <source>
        <dbReference type="ARBA" id="ARBA00004236"/>
    </source>
</evidence>
<dbReference type="EMBL" id="KQ243162">
    <property type="protein sequence ID" value="KNC76298.1"/>
    <property type="molecule type" value="Genomic_DNA"/>
</dbReference>
<keyword evidence="4" id="KW-0547">Nucleotide-binding</keyword>
<dbReference type="OrthoDB" id="5976022at2759"/>
<dbReference type="GO" id="GO:0005886">
    <property type="term" value="C:plasma membrane"/>
    <property type="evidence" value="ECO:0007669"/>
    <property type="project" value="UniProtKB-SubCell"/>
</dbReference>
<dbReference type="GO" id="GO:0007165">
    <property type="term" value="P:signal transduction"/>
    <property type="evidence" value="ECO:0007669"/>
    <property type="project" value="InterPro"/>
</dbReference>
<evidence type="ECO:0000256" key="8">
    <source>
        <dbReference type="SAM" id="MobiDB-lite"/>
    </source>
</evidence>
<dbReference type="Gene3D" id="3.40.50.300">
    <property type="entry name" value="P-loop containing nucleotide triphosphate hydrolases"/>
    <property type="match status" value="1"/>
</dbReference>
<dbReference type="CDD" id="cd00876">
    <property type="entry name" value="Ras"/>
    <property type="match status" value="1"/>
</dbReference>